<proteinExistence type="predicted"/>
<gene>
    <name evidence="1" type="ORF">COCON_G00209950</name>
</gene>
<name>A0A9Q1D0I5_CONCO</name>
<accession>A0A9Q1D0I5</accession>
<organism evidence="1 2">
    <name type="scientific">Conger conger</name>
    <name type="common">Conger eel</name>
    <name type="synonym">Muraena conger</name>
    <dbReference type="NCBI Taxonomy" id="82655"/>
    <lineage>
        <taxon>Eukaryota</taxon>
        <taxon>Metazoa</taxon>
        <taxon>Chordata</taxon>
        <taxon>Craniata</taxon>
        <taxon>Vertebrata</taxon>
        <taxon>Euteleostomi</taxon>
        <taxon>Actinopterygii</taxon>
        <taxon>Neopterygii</taxon>
        <taxon>Teleostei</taxon>
        <taxon>Anguilliformes</taxon>
        <taxon>Congridae</taxon>
        <taxon>Conger</taxon>
    </lineage>
</organism>
<protein>
    <submittedName>
        <fullName evidence="1">Uncharacterized protein</fullName>
    </submittedName>
</protein>
<comment type="caution">
    <text evidence="1">The sequence shown here is derived from an EMBL/GenBank/DDBJ whole genome shotgun (WGS) entry which is preliminary data.</text>
</comment>
<dbReference type="EMBL" id="JAFJMO010000016">
    <property type="protein sequence ID" value="KAJ8254383.1"/>
    <property type="molecule type" value="Genomic_DNA"/>
</dbReference>
<reference evidence="1" key="1">
    <citation type="journal article" date="2023" name="Science">
        <title>Genome structures resolve the early diversification of teleost fishes.</title>
        <authorList>
            <person name="Parey E."/>
            <person name="Louis A."/>
            <person name="Montfort J."/>
            <person name="Bouchez O."/>
            <person name="Roques C."/>
            <person name="Iampietro C."/>
            <person name="Lluch J."/>
            <person name="Castinel A."/>
            <person name="Donnadieu C."/>
            <person name="Desvignes T."/>
            <person name="Floi Bucao C."/>
            <person name="Jouanno E."/>
            <person name="Wen M."/>
            <person name="Mejri S."/>
            <person name="Dirks R."/>
            <person name="Jansen H."/>
            <person name="Henkel C."/>
            <person name="Chen W.J."/>
            <person name="Zahm M."/>
            <person name="Cabau C."/>
            <person name="Klopp C."/>
            <person name="Thompson A.W."/>
            <person name="Robinson-Rechavi M."/>
            <person name="Braasch I."/>
            <person name="Lecointre G."/>
            <person name="Bobe J."/>
            <person name="Postlethwait J.H."/>
            <person name="Berthelot C."/>
            <person name="Roest Crollius H."/>
            <person name="Guiguen Y."/>
        </authorList>
    </citation>
    <scope>NUCLEOTIDE SEQUENCE</scope>
    <source>
        <strain evidence="1">Concon-B</strain>
    </source>
</reference>
<evidence type="ECO:0000313" key="1">
    <source>
        <dbReference type="EMBL" id="KAJ8254383.1"/>
    </source>
</evidence>
<evidence type="ECO:0000313" key="2">
    <source>
        <dbReference type="Proteomes" id="UP001152803"/>
    </source>
</evidence>
<dbReference type="AlphaFoldDB" id="A0A9Q1D0I5"/>
<dbReference type="Proteomes" id="UP001152803">
    <property type="component" value="Unassembled WGS sequence"/>
</dbReference>
<keyword evidence="2" id="KW-1185">Reference proteome</keyword>
<sequence length="134" mass="14253">MRIRILSTRWECGASFVALLQGRDKITLVGRATLGPAILIGKGCGPQSKAALAERRRPARGLLGAGSAEAAERVTRTVSSRSGANCSVSTVLLTSWEKNGIRSTYSISIRQVTYRHRLTGTVKTCQASPDLPAG</sequence>